<dbReference type="Proteomes" id="UP001296776">
    <property type="component" value="Unassembled WGS sequence"/>
</dbReference>
<reference evidence="1" key="1">
    <citation type="submission" date="2017-08" db="EMBL/GenBank/DDBJ databases">
        <authorList>
            <person name="Imhoff J.F."/>
            <person name="Rahn T."/>
            <person name="Kuenzel S."/>
            <person name="Neulinger S.C."/>
        </authorList>
    </citation>
    <scope>NUCLEOTIDE SEQUENCE</scope>
    <source>
        <strain evidence="1">DSM 11080</strain>
    </source>
</reference>
<comment type="caution">
    <text evidence="1">The sequence shown here is derived from an EMBL/GenBank/DDBJ whole genome shotgun (WGS) entry which is preliminary data.</text>
</comment>
<keyword evidence="2" id="KW-1185">Reference proteome</keyword>
<proteinExistence type="predicted"/>
<protein>
    <recommendedName>
        <fullName evidence="3">DUF2939 domain-containing protein</fullName>
    </recommendedName>
</protein>
<reference evidence="1" key="2">
    <citation type="journal article" date="2020" name="Microorganisms">
        <title>Osmotic Adaptation and Compatible Solute Biosynthesis of Phototrophic Bacteria as Revealed from Genome Analyses.</title>
        <authorList>
            <person name="Imhoff J.F."/>
            <person name="Rahn T."/>
            <person name="Kunzel S."/>
            <person name="Keller A."/>
            <person name="Neulinger S.C."/>
        </authorList>
    </citation>
    <scope>NUCLEOTIDE SEQUENCE</scope>
    <source>
        <strain evidence="1">DSM 11080</strain>
    </source>
</reference>
<dbReference type="InterPro" id="IPR021330">
    <property type="entry name" value="DUF2939"/>
</dbReference>
<name>A0AAJ0U888_9GAMM</name>
<dbReference type="RefSeq" id="WP_200348638.1">
    <property type="nucleotide sequence ID" value="NZ_NRSJ01000067.1"/>
</dbReference>
<sequence>MARLAGLLILLALVGYGLWPYYSLFQLNRALNADDTEALAPLIDLTEVRTHYKGRISEQVGAFAPEGDSEADKVLRWLTDNLKQLGDAALDQAITLEWVRDMLLNAIARATGPQERNLIAAVDFAFFESWDRFVVRLGKLGEAPTFVILTFADGEWRVTDMTR</sequence>
<gene>
    <name evidence="1" type="ORF">CKO40_22150</name>
</gene>
<organism evidence="1 2">
    <name type="scientific">Halochromatium glycolicum</name>
    <dbReference type="NCBI Taxonomy" id="85075"/>
    <lineage>
        <taxon>Bacteria</taxon>
        <taxon>Pseudomonadati</taxon>
        <taxon>Pseudomonadota</taxon>
        <taxon>Gammaproteobacteria</taxon>
        <taxon>Chromatiales</taxon>
        <taxon>Chromatiaceae</taxon>
        <taxon>Halochromatium</taxon>
    </lineage>
</organism>
<evidence type="ECO:0000313" key="1">
    <source>
        <dbReference type="EMBL" id="MBK1707161.1"/>
    </source>
</evidence>
<evidence type="ECO:0008006" key="3">
    <source>
        <dbReference type="Google" id="ProtNLM"/>
    </source>
</evidence>
<dbReference type="EMBL" id="NRSJ01000067">
    <property type="protein sequence ID" value="MBK1707161.1"/>
    <property type="molecule type" value="Genomic_DNA"/>
</dbReference>
<dbReference type="Pfam" id="PF11159">
    <property type="entry name" value="DUF2939"/>
    <property type="match status" value="1"/>
</dbReference>
<evidence type="ECO:0000313" key="2">
    <source>
        <dbReference type="Proteomes" id="UP001296776"/>
    </source>
</evidence>
<accession>A0AAJ0U888</accession>
<dbReference type="AlphaFoldDB" id="A0AAJ0U888"/>